<dbReference type="InParanoid" id="F0ZCG9"/>
<sequence>MAKKEIKHDNPMDALTFKSPEGKGAGVELSNQMAPKENETTYQGIFSGIYCGLGAGLGSIIGGFYMNINRQCICSDLQLSQQHLV</sequence>
<evidence type="ECO:0000313" key="8">
    <source>
        <dbReference type="Proteomes" id="UP000001064"/>
    </source>
</evidence>
<comment type="subcellular location">
    <subcellularLocation>
        <location evidence="1">Membrane</location>
        <topology evidence="1">Multi-pass membrane protein</topology>
    </subcellularLocation>
</comment>
<dbReference type="RefSeq" id="XP_003285099.1">
    <property type="nucleotide sequence ID" value="XM_003285051.1"/>
</dbReference>
<dbReference type="GeneID" id="10502266"/>
<proteinExistence type="predicted"/>
<dbReference type="KEGG" id="dpp:DICPUDRAFT_148970"/>
<evidence type="ECO:0000313" key="7">
    <source>
        <dbReference type="EMBL" id="EGC38342.1"/>
    </source>
</evidence>
<dbReference type="EMBL" id="GL870978">
    <property type="protein sequence ID" value="EGC38342.1"/>
    <property type="molecule type" value="Genomic_DNA"/>
</dbReference>
<gene>
    <name evidence="7" type="ORF">DICPUDRAFT_148970</name>
</gene>
<evidence type="ECO:0000256" key="4">
    <source>
        <dbReference type="ARBA" id="ARBA00023136"/>
    </source>
</evidence>
<evidence type="ECO:0000256" key="3">
    <source>
        <dbReference type="ARBA" id="ARBA00022989"/>
    </source>
</evidence>
<dbReference type="GO" id="GO:0016020">
    <property type="term" value="C:membrane"/>
    <property type="evidence" value="ECO:0007669"/>
    <property type="project" value="UniProtKB-SubCell"/>
</dbReference>
<dbReference type="AlphaFoldDB" id="F0ZCG9"/>
<keyword evidence="4" id="KW-0472">Membrane</keyword>
<feature type="region of interest" description="Disordered" evidence="5">
    <location>
        <begin position="1"/>
        <end position="23"/>
    </location>
</feature>
<evidence type="ECO:0000256" key="5">
    <source>
        <dbReference type="SAM" id="MobiDB-lite"/>
    </source>
</evidence>
<dbReference type="Proteomes" id="UP000001064">
    <property type="component" value="Unassembled WGS sequence"/>
</dbReference>
<dbReference type="VEuPathDB" id="AmoebaDB:DICPUDRAFT_148970"/>
<organism evidence="7 8">
    <name type="scientific">Dictyostelium purpureum</name>
    <name type="common">Slime mold</name>
    <dbReference type="NCBI Taxonomy" id="5786"/>
    <lineage>
        <taxon>Eukaryota</taxon>
        <taxon>Amoebozoa</taxon>
        <taxon>Evosea</taxon>
        <taxon>Eumycetozoa</taxon>
        <taxon>Dictyostelia</taxon>
        <taxon>Dictyosteliales</taxon>
        <taxon>Dictyosteliaceae</taxon>
        <taxon>Dictyostelium</taxon>
    </lineage>
</organism>
<evidence type="ECO:0000259" key="6">
    <source>
        <dbReference type="Pfam" id="PF12832"/>
    </source>
</evidence>
<protein>
    <recommendedName>
        <fullName evidence="6">Major facilitator superfamily associated domain-containing protein</fullName>
    </recommendedName>
</protein>
<feature type="compositionally biased region" description="Basic and acidic residues" evidence="5">
    <location>
        <begin position="1"/>
        <end position="11"/>
    </location>
</feature>
<reference evidence="8" key="1">
    <citation type="journal article" date="2011" name="Genome Biol.">
        <title>Comparative genomics of the social amoebae Dictyostelium discoideum and Dictyostelium purpureum.</title>
        <authorList>
            <consortium name="US DOE Joint Genome Institute (JGI-PGF)"/>
            <person name="Sucgang R."/>
            <person name="Kuo A."/>
            <person name="Tian X."/>
            <person name="Salerno W."/>
            <person name="Parikh A."/>
            <person name="Feasley C.L."/>
            <person name="Dalin E."/>
            <person name="Tu H."/>
            <person name="Huang E."/>
            <person name="Barry K."/>
            <person name="Lindquist E."/>
            <person name="Shapiro H."/>
            <person name="Bruce D."/>
            <person name="Schmutz J."/>
            <person name="Salamov A."/>
            <person name="Fey P."/>
            <person name="Gaudet P."/>
            <person name="Anjard C."/>
            <person name="Babu M.M."/>
            <person name="Basu S."/>
            <person name="Bushmanova Y."/>
            <person name="van der Wel H."/>
            <person name="Katoh-Kurasawa M."/>
            <person name="Dinh C."/>
            <person name="Coutinho P.M."/>
            <person name="Saito T."/>
            <person name="Elias M."/>
            <person name="Schaap P."/>
            <person name="Kay R.R."/>
            <person name="Henrissat B."/>
            <person name="Eichinger L."/>
            <person name="Rivero F."/>
            <person name="Putnam N.H."/>
            <person name="West C.M."/>
            <person name="Loomis W.F."/>
            <person name="Chisholm R.L."/>
            <person name="Shaulsky G."/>
            <person name="Strassmann J.E."/>
            <person name="Queller D.C."/>
            <person name="Kuspa A."/>
            <person name="Grigoriev I.V."/>
        </authorList>
    </citation>
    <scope>NUCLEOTIDE SEQUENCE [LARGE SCALE GENOMIC DNA]</scope>
    <source>
        <strain evidence="8">QSDP1</strain>
    </source>
</reference>
<dbReference type="InterPro" id="IPR024989">
    <property type="entry name" value="MFS_assoc_dom"/>
</dbReference>
<keyword evidence="3" id="KW-1133">Transmembrane helix</keyword>
<name>F0ZCG9_DICPU</name>
<accession>F0ZCG9</accession>
<evidence type="ECO:0000256" key="1">
    <source>
        <dbReference type="ARBA" id="ARBA00004141"/>
    </source>
</evidence>
<keyword evidence="2" id="KW-0812">Transmembrane</keyword>
<feature type="domain" description="Major facilitator superfamily associated" evidence="6">
    <location>
        <begin position="25"/>
        <end position="67"/>
    </location>
</feature>
<evidence type="ECO:0000256" key="2">
    <source>
        <dbReference type="ARBA" id="ARBA00022692"/>
    </source>
</evidence>
<keyword evidence="8" id="KW-1185">Reference proteome</keyword>
<dbReference type="Pfam" id="PF12832">
    <property type="entry name" value="MFS_1_like"/>
    <property type="match status" value="1"/>
</dbReference>